<keyword evidence="3" id="KW-1185">Reference proteome</keyword>
<sequence length="415" mass="46821">MTECHLEVLHLMMITELFEGHFKGLSLSQKTSLFNQLFEEELGRQVSEEMLIRANADQKLRRRRAYGVNPAEGMTVRDGQAATHATPPIFESRLIMGGFVQEVFFDTSVLRRTIPRDDDTISGSRGSGRRVEKAATGAKKTFQQDKQAATDPQNTLKPGKKTTSASQTDPKLKSVRLRRLRKYTDAIKHGKRVAPIEVLQREFKDIIEGALWDSIRKQVAFDETPTIIDAGGDNDSRVQGRIEMVHLCNLSLQPGRDLRLCAISDKFINHESPVYKLGGAVHRVVMPDGGSEDAMVCNTEYCAFCGSGNKNGEVFAKTINGPIPKKDTVFAGRPFVHSWHCSIRNLDNLPLDEIKRNGKPKIPFHVYFDKNYRHFDIKLPARMFAAPCIFRRSDGRSLRMRSLRKVAGATVWKTY</sequence>
<evidence type="ECO:0000313" key="2">
    <source>
        <dbReference type="EMBL" id="TKA22742.1"/>
    </source>
</evidence>
<dbReference type="AlphaFoldDB" id="A0A4U0TLY6"/>
<accession>A0A4U0TLY6</accession>
<organism evidence="2 3">
    <name type="scientific">Salinomyces thailandicus</name>
    <dbReference type="NCBI Taxonomy" id="706561"/>
    <lineage>
        <taxon>Eukaryota</taxon>
        <taxon>Fungi</taxon>
        <taxon>Dikarya</taxon>
        <taxon>Ascomycota</taxon>
        <taxon>Pezizomycotina</taxon>
        <taxon>Dothideomycetes</taxon>
        <taxon>Dothideomycetidae</taxon>
        <taxon>Mycosphaerellales</taxon>
        <taxon>Teratosphaeriaceae</taxon>
        <taxon>Salinomyces</taxon>
    </lineage>
</organism>
<proteinExistence type="predicted"/>
<dbReference type="Proteomes" id="UP000308549">
    <property type="component" value="Unassembled WGS sequence"/>
</dbReference>
<gene>
    <name evidence="2" type="ORF">B0A50_08401</name>
</gene>
<name>A0A4U0TLY6_9PEZI</name>
<protein>
    <submittedName>
        <fullName evidence="2">Uncharacterized protein</fullName>
    </submittedName>
</protein>
<dbReference type="EMBL" id="NAJL01000067">
    <property type="protein sequence ID" value="TKA22742.1"/>
    <property type="molecule type" value="Genomic_DNA"/>
</dbReference>
<feature type="compositionally biased region" description="Polar residues" evidence="1">
    <location>
        <begin position="144"/>
        <end position="169"/>
    </location>
</feature>
<feature type="region of interest" description="Disordered" evidence="1">
    <location>
        <begin position="116"/>
        <end position="171"/>
    </location>
</feature>
<reference evidence="2 3" key="1">
    <citation type="submission" date="2017-03" db="EMBL/GenBank/DDBJ databases">
        <title>Genomes of endolithic fungi from Antarctica.</title>
        <authorList>
            <person name="Coleine C."/>
            <person name="Masonjones S."/>
            <person name="Stajich J.E."/>
        </authorList>
    </citation>
    <scope>NUCLEOTIDE SEQUENCE [LARGE SCALE GENOMIC DNA]</scope>
    <source>
        <strain evidence="2 3">CCFEE 6315</strain>
    </source>
</reference>
<comment type="caution">
    <text evidence="2">The sequence shown here is derived from an EMBL/GenBank/DDBJ whole genome shotgun (WGS) entry which is preliminary data.</text>
</comment>
<evidence type="ECO:0000313" key="3">
    <source>
        <dbReference type="Proteomes" id="UP000308549"/>
    </source>
</evidence>
<evidence type="ECO:0000256" key="1">
    <source>
        <dbReference type="SAM" id="MobiDB-lite"/>
    </source>
</evidence>